<comment type="caution">
    <text evidence="1">The sequence shown here is derived from an EMBL/GenBank/DDBJ whole genome shotgun (WGS) entry which is preliminary data.</text>
</comment>
<protein>
    <submittedName>
        <fullName evidence="1">DUF3822 family protein</fullName>
    </submittedName>
</protein>
<name>A0A3N4PVH6_9BACT</name>
<dbReference type="Gene3D" id="3.30.420.260">
    <property type="match status" value="1"/>
</dbReference>
<gene>
    <name evidence="1" type="ORF">EGT74_18965</name>
</gene>
<sequence length="291" mass="33023">MPVAYTIQPTYAIDDATLLETDLTTCTLLVLVGSGTFSYAVLSPLHRKFLALKSYSYQPKTVAMADLEMIEEIFDADKLLFTAFKQVLLAFDSPETTLVPEPLFQPQLKKDYLHLAQLEKMQEAVLFDTIPDMGLVNVYAVDKDVLGFLRKEFSSDSVMHAYTGLLKAYRKDSETQFSDGIVYVEVQPNQFALTIFASGKLLLQQQLSYRSGLDIVYYIVNSLRQLGLNELQAKVKLGGALTQDSQVYHELHRFLPRLDWVHKPDGFLYIPRMNEVPAHHFHNLYALALCV</sequence>
<evidence type="ECO:0000313" key="1">
    <source>
        <dbReference type="EMBL" id="RPE09091.1"/>
    </source>
</evidence>
<dbReference type="OrthoDB" id="647869at2"/>
<dbReference type="Gene3D" id="3.30.420.250">
    <property type="match status" value="1"/>
</dbReference>
<dbReference type="Pfam" id="PF12864">
    <property type="entry name" value="DUF3822"/>
    <property type="match status" value="1"/>
</dbReference>
<dbReference type="EMBL" id="RPDH01000002">
    <property type="protein sequence ID" value="RPE09091.1"/>
    <property type="molecule type" value="Genomic_DNA"/>
</dbReference>
<dbReference type="AlphaFoldDB" id="A0A3N4PVH6"/>
<dbReference type="RefSeq" id="WP_123848091.1">
    <property type="nucleotide sequence ID" value="NZ_RPDH01000002.1"/>
</dbReference>
<evidence type="ECO:0000313" key="2">
    <source>
        <dbReference type="Proteomes" id="UP000278351"/>
    </source>
</evidence>
<dbReference type="InterPro" id="IPR024213">
    <property type="entry name" value="DUF3822"/>
</dbReference>
<reference evidence="1 2" key="1">
    <citation type="submission" date="2018-11" db="EMBL/GenBank/DDBJ databases">
        <title>Chitinophaga lutea sp.nov., isolate from arsenic contaminated soil.</title>
        <authorList>
            <person name="Zong Y."/>
        </authorList>
    </citation>
    <scope>NUCLEOTIDE SEQUENCE [LARGE SCALE GENOMIC DNA]</scope>
    <source>
        <strain evidence="1 2">ZY74</strain>
    </source>
</reference>
<accession>A0A3N4PVH6</accession>
<keyword evidence="2" id="KW-1185">Reference proteome</keyword>
<dbReference type="CDD" id="cd24013">
    <property type="entry name" value="ASKHA_ATPase_BT3980-like"/>
    <property type="match status" value="1"/>
</dbReference>
<proteinExistence type="predicted"/>
<organism evidence="1 2">
    <name type="scientific">Chitinophaga lutea</name>
    <dbReference type="NCBI Taxonomy" id="2488634"/>
    <lineage>
        <taxon>Bacteria</taxon>
        <taxon>Pseudomonadati</taxon>
        <taxon>Bacteroidota</taxon>
        <taxon>Chitinophagia</taxon>
        <taxon>Chitinophagales</taxon>
        <taxon>Chitinophagaceae</taxon>
        <taxon>Chitinophaga</taxon>
    </lineage>
</organism>
<dbReference type="Proteomes" id="UP000278351">
    <property type="component" value="Unassembled WGS sequence"/>
</dbReference>